<dbReference type="RefSeq" id="WP_159552321.1">
    <property type="nucleotide sequence ID" value="NZ_CP035042.1"/>
</dbReference>
<evidence type="ECO:0000256" key="4">
    <source>
        <dbReference type="ARBA" id="ARBA00022519"/>
    </source>
</evidence>
<protein>
    <recommendedName>
        <fullName evidence="9">TRAP transporter small permease protein</fullName>
    </recommendedName>
</protein>
<comment type="function">
    <text evidence="9">Part of the tripartite ATP-independent periplasmic (TRAP) transport system.</text>
</comment>
<sequence length="193" mass="22179">MSRTPSSKAPSSPPVEPEIDFNMAFDDDDFRFRDYAVEDYVTLVVFWSLIFVVFLQFFTRYVLGDSTTWTEEIARYLLILVGFIGSVMAVRRGTHIMVEFFYHYMPAWLARLLNYCVEVVSIAFYSMLAWVTFNLAGRTGGMMISVDVPKSVLYYAVCAAFVLMAVRGVQRLVSRSLAERRQVQRRPAPSDSR</sequence>
<accession>A0A6I6SIA5</accession>
<evidence type="ECO:0000256" key="8">
    <source>
        <dbReference type="ARBA" id="ARBA00038436"/>
    </source>
</evidence>
<evidence type="ECO:0000256" key="7">
    <source>
        <dbReference type="ARBA" id="ARBA00023136"/>
    </source>
</evidence>
<feature type="transmembrane region" description="Helical" evidence="9">
    <location>
        <begin position="73"/>
        <end position="91"/>
    </location>
</feature>
<evidence type="ECO:0000256" key="3">
    <source>
        <dbReference type="ARBA" id="ARBA00022475"/>
    </source>
</evidence>
<evidence type="ECO:0000256" key="9">
    <source>
        <dbReference type="RuleBase" id="RU369079"/>
    </source>
</evidence>
<dbReference type="GO" id="GO:0022857">
    <property type="term" value="F:transmembrane transporter activity"/>
    <property type="evidence" value="ECO:0007669"/>
    <property type="project" value="UniProtKB-UniRule"/>
</dbReference>
<reference evidence="11 12" key="1">
    <citation type="submission" date="2019-01" db="EMBL/GenBank/DDBJ databases">
        <title>Complete genome of a denitifying bacterium Halomons sp. BC-M4-5.</title>
        <authorList>
            <person name="Wang L."/>
            <person name="Shao Z."/>
        </authorList>
    </citation>
    <scope>NUCLEOTIDE SEQUENCE [LARGE SCALE GENOMIC DNA]</scope>
    <source>
        <strain evidence="11 12">BC-M4-5</strain>
    </source>
</reference>
<gene>
    <name evidence="11" type="ORF">EKK97_12585</name>
</gene>
<dbReference type="PANTHER" id="PTHR35011:SF11">
    <property type="entry name" value="TRAP TRANSPORTER SMALL PERMEASE PROTEIN"/>
    <property type="match status" value="1"/>
</dbReference>
<evidence type="ECO:0000256" key="2">
    <source>
        <dbReference type="ARBA" id="ARBA00022448"/>
    </source>
</evidence>
<feature type="transmembrane region" description="Helical" evidence="9">
    <location>
        <begin position="40"/>
        <end position="61"/>
    </location>
</feature>
<dbReference type="PANTHER" id="PTHR35011">
    <property type="entry name" value="2,3-DIKETO-L-GULONATE TRAP TRANSPORTER SMALL PERMEASE PROTEIN YIAM"/>
    <property type="match status" value="1"/>
</dbReference>
<dbReference type="EMBL" id="CP035042">
    <property type="protein sequence ID" value="QHC50259.1"/>
    <property type="molecule type" value="Genomic_DNA"/>
</dbReference>
<evidence type="ECO:0000313" key="12">
    <source>
        <dbReference type="Proteomes" id="UP000464013"/>
    </source>
</evidence>
<dbReference type="Proteomes" id="UP000464013">
    <property type="component" value="Chromosome"/>
</dbReference>
<dbReference type="InterPro" id="IPR007387">
    <property type="entry name" value="TRAP_DctQ"/>
</dbReference>
<keyword evidence="2 9" id="KW-0813">Transport</keyword>
<name>A0A6I6SIA5_9GAMM</name>
<evidence type="ECO:0000256" key="6">
    <source>
        <dbReference type="ARBA" id="ARBA00022989"/>
    </source>
</evidence>
<evidence type="ECO:0000259" key="10">
    <source>
        <dbReference type="Pfam" id="PF04290"/>
    </source>
</evidence>
<keyword evidence="3" id="KW-1003">Cell membrane</keyword>
<dbReference type="AlphaFoldDB" id="A0A6I6SIA5"/>
<comment type="subunit">
    <text evidence="9">The complex comprises the extracytoplasmic solute receptor protein and the two transmembrane proteins.</text>
</comment>
<comment type="subcellular location">
    <subcellularLocation>
        <location evidence="1 9">Cell inner membrane</location>
        <topology evidence="1 9">Multi-pass membrane protein</topology>
    </subcellularLocation>
</comment>
<feature type="transmembrane region" description="Helical" evidence="9">
    <location>
        <begin position="112"/>
        <end position="133"/>
    </location>
</feature>
<keyword evidence="6 9" id="KW-1133">Transmembrane helix</keyword>
<keyword evidence="12" id="KW-1185">Reference proteome</keyword>
<feature type="domain" description="Tripartite ATP-independent periplasmic transporters DctQ component" evidence="10">
    <location>
        <begin position="49"/>
        <end position="175"/>
    </location>
</feature>
<dbReference type="GO" id="GO:0005886">
    <property type="term" value="C:plasma membrane"/>
    <property type="evidence" value="ECO:0007669"/>
    <property type="project" value="UniProtKB-SubCell"/>
</dbReference>
<comment type="similarity">
    <text evidence="8 9">Belongs to the TRAP transporter small permease family.</text>
</comment>
<evidence type="ECO:0000256" key="1">
    <source>
        <dbReference type="ARBA" id="ARBA00004429"/>
    </source>
</evidence>
<dbReference type="KEGG" id="htx:EKK97_12585"/>
<keyword evidence="5 9" id="KW-0812">Transmembrane</keyword>
<dbReference type="GO" id="GO:0015740">
    <property type="term" value="P:C4-dicarboxylate transport"/>
    <property type="evidence" value="ECO:0007669"/>
    <property type="project" value="TreeGrafter"/>
</dbReference>
<proteinExistence type="inferred from homology"/>
<evidence type="ECO:0000313" key="11">
    <source>
        <dbReference type="EMBL" id="QHC50259.1"/>
    </source>
</evidence>
<feature type="transmembrane region" description="Helical" evidence="9">
    <location>
        <begin position="153"/>
        <end position="173"/>
    </location>
</feature>
<dbReference type="OrthoDB" id="2085311at2"/>
<keyword evidence="4 9" id="KW-0997">Cell inner membrane</keyword>
<dbReference type="InterPro" id="IPR055348">
    <property type="entry name" value="DctQ"/>
</dbReference>
<keyword evidence="7 9" id="KW-0472">Membrane</keyword>
<dbReference type="Pfam" id="PF04290">
    <property type="entry name" value="DctQ"/>
    <property type="match status" value="1"/>
</dbReference>
<organism evidence="11 12">
    <name type="scientific">Billgrantia tianxiuensis</name>
    <dbReference type="NCBI Taxonomy" id="2497861"/>
    <lineage>
        <taxon>Bacteria</taxon>
        <taxon>Pseudomonadati</taxon>
        <taxon>Pseudomonadota</taxon>
        <taxon>Gammaproteobacteria</taxon>
        <taxon>Oceanospirillales</taxon>
        <taxon>Halomonadaceae</taxon>
        <taxon>Billgrantia</taxon>
    </lineage>
</organism>
<evidence type="ECO:0000256" key="5">
    <source>
        <dbReference type="ARBA" id="ARBA00022692"/>
    </source>
</evidence>